<dbReference type="WBParaSite" id="MhA1_Contig409.frz3.gene4">
    <property type="protein sequence ID" value="MhA1_Contig409.frz3.gene4"/>
    <property type="gene ID" value="MhA1_Contig409.frz3.gene4"/>
</dbReference>
<proteinExistence type="predicted"/>
<organism evidence="1 2">
    <name type="scientific">Meloidogyne hapla</name>
    <name type="common">Root-knot nematode worm</name>
    <dbReference type="NCBI Taxonomy" id="6305"/>
    <lineage>
        <taxon>Eukaryota</taxon>
        <taxon>Metazoa</taxon>
        <taxon>Ecdysozoa</taxon>
        <taxon>Nematoda</taxon>
        <taxon>Chromadorea</taxon>
        <taxon>Rhabditida</taxon>
        <taxon>Tylenchina</taxon>
        <taxon>Tylenchomorpha</taxon>
        <taxon>Tylenchoidea</taxon>
        <taxon>Meloidogynidae</taxon>
        <taxon>Meloidogyninae</taxon>
        <taxon>Meloidogyne</taxon>
    </lineage>
</organism>
<dbReference type="Proteomes" id="UP000095281">
    <property type="component" value="Unplaced"/>
</dbReference>
<keyword evidence="1" id="KW-1185">Reference proteome</keyword>
<reference evidence="2" key="1">
    <citation type="submission" date="2016-11" db="UniProtKB">
        <authorList>
            <consortium name="WormBaseParasite"/>
        </authorList>
    </citation>
    <scope>IDENTIFICATION</scope>
</reference>
<accession>A0A1I8BQ41</accession>
<protein>
    <submittedName>
        <fullName evidence="2">CPG4 domain-containing protein</fullName>
    </submittedName>
</protein>
<name>A0A1I8BQ41_MELHA</name>
<evidence type="ECO:0000313" key="2">
    <source>
        <dbReference type="WBParaSite" id="MhA1_Contig409.frz3.gene4"/>
    </source>
</evidence>
<sequence>LISHLKCYSNSSLNLKRNCGSLRCGPYNELKLTFNGMEERCKTLLCDLNCAQKVLNKENKCKEGAIKYLIKYSQLQVFYWLKEIFGEEKIFNWKKWPKNCIKLICGNFRREELNEENNNKNCSNLIKEINN</sequence>
<evidence type="ECO:0000313" key="1">
    <source>
        <dbReference type="Proteomes" id="UP000095281"/>
    </source>
</evidence>
<dbReference type="OMA" id="MEERCKT"/>
<dbReference type="AlphaFoldDB" id="A0A1I8BQ41"/>